<gene>
    <name evidence="9" type="ORF">GW587_29880</name>
</gene>
<dbReference type="RefSeq" id="WP_166108565.1">
    <property type="nucleotide sequence ID" value="NZ_JAADJT010000022.1"/>
</dbReference>
<evidence type="ECO:0000313" key="10">
    <source>
        <dbReference type="Proteomes" id="UP000666369"/>
    </source>
</evidence>
<dbReference type="Pfam" id="PF01594">
    <property type="entry name" value="AI-2E_transport"/>
    <property type="match status" value="1"/>
</dbReference>
<name>A0ABX0FUR7_9BURK</name>
<feature type="transmembrane region" description="Helical" evidence="8">
    <location>
        <begin position="69"/>
        <end position="90"/>
    </location>
</feature>
<organism evidence="9 10">
    <name type="scientific">Duganella aceris</name>
    <dbReference type="NCBI Taxonomy" id="2703883"/>
    <lineage>
        <taxon>Bacteria</taxon>
        <taxon>Pseudomonadati</taxon>
        <taxon>Pseudomonadota</taxon>
        <taxon>Betaproteobacteria</taxon>
        <taxon>Burkholderiales</taxon>
        <taxon>Oxalobacteraceae</taxon>
        <taxon>Telluria group</taxon>
        <taxon>Duganella</taxon>
    </lineage>
</organism>
<keyword evidence="3" id="KW-0813">Transport</keyword>
<feature type="transmembrane region" description="Helical" evidence="8">
    <location>
        <begin position="44"/>
        <end position="63"/>
    </location>
</feature>
<protein>
    <submittedName>
        <fullName evidence="9">AI-2E family transporter</fullName>
    </submittedName>
</protein>
<evidence type="ECO:0000256" key="1">
    <source>
        <dbReference type="ARBA" id="ARBA00004651"/>
    </source>
</evidence>
<feature type="transmembrane region" description="Helical" evidence="8">
    <location>
        <begin position="97"/>
        <end position="116"/>
    </location>
</feature>
<evidence type="ECO:0000256" key="4">
    <source>
        <dbReference type="ARBA" id="ARBA00022475"/>
    </source>
</evidence>
<dbReference type="Proteomes" id="UP000666369">
    <property type="component" value="Unassembled WGS sequence"/>
</dbReference>
<keyword evidence="5 8" id="KW-0812">Transmembrane</keyword>
<proteinExistence type="inferred from homology"/>
<dbReference type="EMBL" id="JAADJT010000022">
    <property type="protein sequence ID" value="NGZ88452.1"/>
    <property type="molecule type" value="Genomic_DNA"/>
</dbReference>
<evidence type="ECO:0000256" key="7">
    <source>
        <dbReference type="ARBA" id="ARBA00023136"/>
    </source>
</evidence>
<feature type="transmembrane region" description="Helical" evidence="8">
    <location>
        <begin position="258"/>
        <end position="280"/>
    </location>
</feature>
<evidence type="ECO:0000256" key="6">
    <source>
        <dbReference type="ARBA" id="ARBA00022989"/>
    </source>
</evidence>
<reference evidence="10" key="1">
    <citation type="submission" date="2023-07" db="EMBL/GenBank/DDBJ databases">
        <title>Duganella aceri sp. nov., isolated from tree sap.</title>
        <authorList>
            <person name="Kim I.S."/>
        </authorList>
    </citation>
    <scope>NUCLEOTIDE SEQUENCE [LARGE SCALE GENOMIC DNA]</scope>
    <source>
        <strain evidence="10">SAP-35</strain>
    </source>
</reference>
<feature type="transmembrane region" description="Helical" evidence="8">
    <location>
        <begin position="325"/>
        <end position="346"/>
    </location>
</feature>
<feature type="transmembrane region" description="Helical" evidence="8">
    <location>
        <begin position="300"/>
        <end position="318"/>
    </location>
</feature>
<evidence type="ECO:0000313" key="9">
    <source>
        <dbReference type="EMBL" id="NGZ88452.1"/>
    </source>
</evidence>
<keyword evidence="7 8" id="KW-0472">Membrane</keyword>
<evidence type="ECO:0000256" key="8">
    <source>
        <dbReference type="SAM" id="Phobius"/>
    </source>
</evidence>
<comment type="similarity">
    <text evidence="2">Belongs to the autoinducer-2 exporter (AI-2E) (TC 2.A.86) family.</text>
</comment>
<dbReference type="InterPro" id="IPR002549">
    <property type="entry name" value="AI-2E-like"/>
</dbReference>
<feature type="transmembrane region" description="Helical" evidence="8">
    <location>
        <begin position="202"/>
        <end position="222"/>
    </location>
</feature>
<dbReference type="PANTHER" id="PTHR21716:SF53">
    <property type="entry name" value="PERMEASE PERM-RELATED"/>
    <property type="match status" value="1"/>
</dbReference>
<evidence type="ECO:0000256" key="3">
    <source>
        <dbReference type="ARBA" id="ARBA00022448"/>
    </source>
</evidence>
<keyword evidence="6 8" id="KW-1133">Transmembrane helix</keyword>
<keyword evidence="10" id="KW-1185">Reference proteome</keyword>
<evidence type="ECO:0000256" key="5">
    <source>
        <dbReference type="ARBA" id="ARBA00022692"/>
    </source>
</evidence>
<feature type="transmembrane region" description="Helical" evidence="8">
    <location>
        <begin position="358"/>
        <end position="384"/>
    </location>
</feature>
<evidence type="ECO:0000256" key="2">
    <source>
        <dbReference type="ARBA" id="ARBA00009773"/>
    </source>
</evidence>
<dbReference type="PANTHER" id="PTHR21716">
    <property type="entry name" value="TRANSMEMBRANE PROTEIN"/>
    <property type="match status" value="1"/>
</dbReference>
<comment type="subcellular location">
    <subcellularLocation>
        <location evidence="1">Cell membrane</location>
        <topology evidence="1">Multi-pass membrane protein</topology>
    </subcellularLocation>
</comment>
<sequence length="403" mass="44136">MNQPVDLPRTNAQAVSAEADVLRDTARELPLDPPRELPRIPLHVNARGLALGVIATVAFVYALQWSRDFLVPLLLGILITYTLSPIVCWLERWRVPRVLGATLVTIAILGGSVLTIDKVQGEFQSIVDELPSAGHKLSRLLSERLHGGGPSALQRIQDVATELQQATTSAQERRAARRAVATASAPDTLPVMDWVWAGSRGVMTFLSQSTMVIFLVFFLLLSGDTFKRKLVKLTGPSLSKKKITVHILDDINTSIQKYMLMLLSTNVMLALLMWVALRWIGLENAGAWAIVAGLLHLMPYFGPLLIMVATGIVAFLQFESVKMSLLVMGTSLGIATLVGTVIATWMTGRFARMNPAAVFVSLLFWGWLWGIWGLLLGVPMIVIVKVVAERVEGMEVVAELLGE</sequence>
<comment type="caution">
    <text evidence="9">The sequence shown here is derived from an EMBL/GenBank/DDBJ whole genome shotgun (WGS) entry which is preliminary data.</text>
</comment>
<keyword evidence="4" id="KW-1003">Cell membrane</keyword>
<accession>A0ABX0FUR7</accession>